<evidence type="ECO:0000313" key="1">
    <source>
        <dbReference type="EMBL" id="HIZ40017.1"/>
    </source>
</evidence>
<protein>
    <submittedName>
        <fullName evidence="1">Abortive phage infection protein</fullName>
    </submittedName>
</protein>
<reference evidence="1" key="2">
    <citation type="submission" date="2021-04" db="EMBL/GenBank/DDBJ databases">
        <authorList>
            <person name="Gilroy R."/>
        </authorList>
    </citation>
    <scope>NUCLEOTIDE SEQUENCE</scope>
    <source>
        <strain evidence="1">CHK179-28034</strain>
    </source>
</reference>
<name>A0A9D2EM22_9FIRM</name>
<dbReference type="EMBL" id="DXBR01000081">
    <property type="protein sequence ID" value="HIZ40017.1"/>
    <property type="molecule type" value="Genomic_DNA"/>
</dbReference>
<dbReference type="AlphaFoldDB" id="A0A9D2EM22"/>
<evidence type="ECO:0000313" key="2">
    <source>
        <dbReference type="Proteomes" id="UP000824049"/>
    </source>
</evidence>
<gene>
    <name evidence="1" type="ORF">H9968_08880</name>
</gene>
<dbReference type="Proteomes" id="UP000824049">
    <property type="component" value="Unassembled WGS sequence"/>
</dbReference>
<accession>A0A9D2EM22</accession>
<comment type="caution">
    <text evidence="1">The sequence shown here is derived from an EMBL/GenBank/DDBJ whole genome shotgun (WGS) entry which is preliminary data.</text>
</comment>
<reference evidence="1" key="1">
    <citation type="journal article" date="2021" name="PeerJ">
        <title>Extensive microbial diversity within the chicken gut microbiome revealed by metagenomics and culture.</title>
        <authorList>
            <person name="Gilroy R."/>
            <person name="Ravi A."/>
            <person name="Getino M."/>
            <person name="Pursley I."/>
            <person name="Horton D.L."/>
            <person name="Alikhan N.F."/>
            <person name="Baker D."/>
            <person name="Gharbi K."/>
            <person name="Hall N."/>
            <person name="Watson M."/>
            <person name="Adriaenssens E.M."/>
            <person name="Foster-Nyarko E."/>
            <person name="Jarju S."/>
            <person name="Secka A."/>
            <person name="Antonio M."/>
            <person name="Oren A."/>
            <person name="Chaudhuri R.R."/>
            <person name="La Ragione R."/>
            <person name="Hildebrand F."/>
            <person name="Pallen M.J."/>
        </authorList>
    </citation>
    <scope>NUCLEOTIDE SEQUENCE</scope>
    <source>
        <strain evidence="1">CHK179-28034</strain>
    </source>
</reference>
<sequence>MKDAGLEKAAHGIYIAPAAWDEMYLLQAQIPKVVYSHETALYLHDLAEMEPMPLTVTVPAKYNSPTLAEKGVKTIYIKKEWYTLGICQIPSMAGHLITVYDMERTICDIIRKRSDMDISTFNYALTTYMKHKEKSLDRLMKYAKMLRLEKKIRETMGVLF</sequence>
<proteinExistence type="predicted"/>
<organism evidence="1 2">
    <name type="scientific">Candidatus Anaerobutyricum stercoris</name>
    <dbReference type="NCBI Taxonomy" id="2838457"/>
    <lineage>
        <taxon>Bacteria</taxon>
        <taxon>Bacillati</taxon>
        <taxon>Bacillota</taxon>
        <taxon>Clostridia</taxon>
        <taxon>Lachnospirales</taxon>
        <taxon>Lachnospiraceae</taxon>
        <taxon>Anaerobutyricum</taxon>
    </lineage>
</organism>